<accession>A0A9J5Z1Y6</accession>
<reference evidence="2 3" key="1">
    <citation type="submission" date="2020-09" db="EMBL/GenBank/DDBJ databases">
        <title>De no assembly of potato wild relative species, Solanum commersonii.</title>
        <authorList>
            <person name="Cho K."/>
        </authorList>
    </citation>
    <scope>NUCLEOTIDE SEQUENCE [LARGE SCALE GENOMIC DNA]</scope>
    <source>
        <strain evidence="2">LZ3.2</strain>
        <tissue evidence="2">Leaf</tissue>
    </source>
</reference>
<dbReference type="Proteomes" id="UP000824120">
    <property type="component" value="Chromosome 5"/>
</dbReference>
<keyword evidence="1" id="KW-0732">Signal</keyword>
<feature type="signal peptide" evidence="1">
    <location>
        <begin position="1"/>
        <end position="16"/>
    </location>
</feature>
<evidence type="ECO:0000313" key="2">
    <source>
        <dbReference type="EMBL" id="KAG5605927.1"/>
    </source>
</evidence>
<dbReference type="AlphaFoldDB" id="A0A9J5Z1Y6"/>
<feature type="chain" id="PRO_5039908725" evidence="1">
    <location>
        <begin position="17"/>
        <end position="40"/>
    </location>
</feature>
<proteinExistence type="predicted"/>
<keyword evidence="3" id="KW-1185">Reference proteome</keyword>
<gene>
    <name evidence="2" type="ORF">H5410_027419</name>
</gene>
<feature type="non-terminal residue" evidence="2">
    <location>
        <position position="40"/>
    </location>
</feature>
<sequence>AVVLLVVLEVVAPLSCISQHLAKARPRSLPRSVVMTTVRG</sequence>
<protein>
    <submittedName>
        <fullName evidence="2">Uncharacterized protein</fullName>
    </submittedName>
</protein>
<organism evidence="2 3">
    <name type="scientific">Solanum commersonii</name>
    <name type="common">Commerson's wild potato</name>
    <name type="synonym">Commerson's nightshade</name>
    <dbReference type="NCBI Taxonomy" id="4109"/>
    <lineage>
        <taxon>Eukaryota</taxon>
        <taxon>Viridiplantae</taxon>
        <taxon>Streptophyta</taxon>
        <taxon>Embryophyta</taxon>
        <taxon>Tracheophyta</taxon>
        <taxon>Spermatophyta</taxon>
        <taxon>Magnoliopsida</taxon>
        <taxon>eudicotyledons</taxon>
        <taxon>Gunneridae</taxon>
        <taxon>Pentapetalae</taxon>
        <taxon>asterids</taxon>
        <taxon>lamiids</taxon>
        <taxon>Solanales</taxon>
        <taxon>Solanaceae</taxon>
        <taxon>Solanoideae</taxon>
        <taxon>Solaneae</taxon>
        <taxon>Solanum</taxon>
    </lineage>
</organism>
<evidence type="ECO:0000256" key="1">
    <source>
        <dbReference type="SAM" id="SignalP"/>
    </source>
</evidence>
<name>A0A9J5Z1Y6_SOLCO</name>
<evidence type="ECO:0000313" key="3">
    <source>
        <dbReference type="Proteomes" id="UP000824120"/>
    </source>
</evidence>
<dbReference type="EMBL" id="JACXVP010000005">
    <property type="protein sequence ID" value="KAG5605927.1"/>
    <property type="molecule type" value="Genomic_DNA"/>
</dbReference>
<comment type="caution">
    <text evidence="2">The sequence shown here is derived from an EMBL/GenBank/DDBJ whole genome shotgun (WGS) entry which is preliminary data.</text>
</comment>
<feature type="non-terminal residue" evidence="2">
    <location>
        <position position="1"/>
    </location>
</feature>